<dbReference type="VEuPathDB" id="TrichDB:TRFO_18213"/>
<feature type="region of interest" description="Disordered" evidence="1">
    <location>
        <begin position="754"/>
        <end position="899"/>
    </location>
</feature>
<feature type="compositionally biased region" description="Polar residues" evidence="1">
    <location>
        <begin position="1197"/>
        <end position="1208"/>
    </location>
</feature>
<feature type="compositionally biased region" description="Basic and acidic residues" evidence="1">
    <location>
        <begin position="681"/>
        <end position="696"/>
    </location>
</feature>
<organism evidence="2 3">
    <name type="scientific">Tritrichomonas foetus</name>
    <dbReference type="NCBI Taxonomy" id="1144522"/>
    <lineage>
        <taxon>Eukaryota</taxon>
        <taxon>Metamonada</taxon>
        <taxon>Parabasalia</taxon>
        <taxon>Tritrichomonadida</taxon>
        <taxon>Tritrichomonadidae</taxon>
        <taxon>Tritrichomonas</taxon>
    </lineage>
</organism>
<feature type="compositionally biased region" description="Polar residues" evidence="1">
    <location>
        <begin position="1157"/>
        <end position="1188"/>
    </location>
</feature>
<feature type="compositionally biased region" description="Basic and acidic residues" evidence="1">
    <location>
        <begin position="1095"/>
        <end position="1105"/>
    </location>
</feature>
<feature type="compositionally biased region" description="Basic and acidic residues" evidence="1">
    <location>
        <begin position="807"/>
        <end position="821"/>
    </location>
</feature>
<gene>
    <name evidence="2" type="ORF">TRFO_18213</name>
</gene>
<protein>
    <submittedName>
        <fullName evidence="2">Uncharacterized protein</fullName>
    </submittedName>
</protein>
<feature type="compositionally biased region" description="Polar residues" evidence="1">
    <location>
        <begin position="653"/>
        <end position="667"/>
    </location>
</feature>
<feature type="region of interest" description="Disordered" evidence="1">
    <location>
        <begin position="346"/>
        <end position="431"/>
    </location>
</feature>
<dbReference type="RefSeq" id="XP_068365164.1">
    <property type="nucleotide sequence ID" value="XM_068500038.1"/>
</dbReference>
<feature type="compositionally biased region" description="Basic and acidic residues" evidence="1">
    <location>
        <begin position="1218"/>
        <end position="1227"/>
    </location>
</feature>
<evidence type="ECO:0000313" key="2">
    <source>
        <dbReference type="EMBL" id="OHT12028.1"/>
    </source>
</evidence>
<feature type="compositionally biased region" description="Low complexity" evidence="1">
    <location>
        <begin position="200"/>
        <end position="215"/>
    </location>
</feature>
<feature type="compositionally biased region" description="Polar residues" evidence="1">
    <location>
        <begin position="242"/>
        <end position="267"/>
    </location>
</feature>
<proteinExistence type="predicted"/>
<feature type="compositionally biased region" description="Low complexity" evidence="1">
    <location>
        <begin position="602"/>
        <end position="617"/>
    </location>
</feature>
<sequence length="1332" mass="150505">MQDIIDLIDEITAPDEQIPESVPVSHPEIHIEAPTSQVNIDILENVEAVPEAPVAILLDTKEPMQTIESTTQIREDSQPEKHNTQKFPISQDTMAADDDDSIPSVIIVDSQSEIPTPNIKEIAANVQKINDPSSAETSPVRKPRKKETKKPTVPLPQAPFIPITTPGWGVVSKELAQAQPYGEIKPNWGSSHKNRRQTTPSSSPKSPISPINQPPTYKQPEPPALLSPRSNNAWAQAYKVLTTEQQQGSQHIPQQRKIPQQNVLSPEQQLQQQIQQQQMQQLQQQQQMQPQQIHQQIPQYEQFNAPVEQSRYQNPQIPMLNIRGSIEHDPQPLSSPKNLWKSFAENVVPYDDKNDVRKLPPELRRSHQKMSPRGDLGSGRNSTRNSAKNSAKSSAKNSGESSPRAIDYEEAYQQQVELEQEEAQQQIPIPKMECDSQWAQIRSVLNEAEPYDDSKNVRHLAPELRRTHQKSPVPSQEERRTPASPSRGPRRQSIPSPPVKRVEGTPVEESNVPHHEPPVPTMQNTSSSPFYKPNSLWANIDANVPFDDSKVVRKTPVELRRSHNKITAEQPPPPQSSSKIRRQRANSDATPKNRSQRKNEQFQHIQQILQNVQQVEQQRAEESQPQPLLSPRAADVWKNLRIKPEIPRPKSPVQRTAPIQQPVQVASPTHVPVLEPEPEPEPVKQLEPEEHVEVDESRLQQLRKPITDAWAAITPDTLKTPPKKEVKKVAPQPIQHQIPVQPVPQLVVQEELQQTVQNQQPVPEQAQPNEVVEEVSVEDEPREVESLTPSIEKITAWSIVGNIQPFDDSKEVNKLPPELRRTHNSPKIASSPQEETEEIPKKKKSPRQKKPKSPRQQKQEEQPLESEQPMVQEEPKEPFVEQQQSQQSPVSPLPITSPTTRSVWANIKSDEFFDDSKEYRHLPAELKRSHKKPESSSPRREKTSPRQKEQEVEVLEYEEPQKPSQTNRKFVEEQTSPVPESIPSPSKFSVPSSPWANIDINSPYDDSKVPRYRRNSYQSPPSSPKVHQEQQQNTIRSPRGRIPFPTPMNQQQKRQPQQEEAPSPKLSALPISGGNAASGSLSPRNLPEAWANFDPTRKPEKKESPKSTPAQQQPNQQEGTNFSIAAAIPTIDISQTQDQKEEQQHDQQQLSPRSLKKNVSSAWANLNIASLSPRSRTTFDETQTVTRTINDEESQPQKKSFSLDQPTETALKVPRPSMKPEHNKVDDSDISPKVSTMKNTSNDEDFSRATTPEEPEGSPHGMQIMLKGRRLSEPKMKSQTFQKTSPTAPKKKQQIKTIPISPRSSSLAAMPAESISTQPEIPQNVLDKFSNK</sequence>
<feature type="compositionally biased region" description="Polar residues" evidence="1">
    <location>
        <begin position="127"/>
        <end position="137"/>
    </location>
</feature>
<feature type="region of interest" description="Disordered" evidence="1">
    <location>
        <begin position="182"/>
        <end position="269"/>
    </location>
</feature>
<feature type="compositionally biased region" description="Basic and acidic residues" evidence="1">
    <location>
        <begin position="350"/>
        <end position="365"/>
    </location>
</feature>
<dbReference type="EMBL" id="MLAK01000572">
    <property type="protein sequence ID" value="OHT12028.1"/>
    <property type="molecule type" value="Genomic_DNA"/>
</dbReference>
<evidence type="ECO:0000256" key="1">
    <source>
        <dbReference type="SAM" id="MobiDB-lite"/>
    </source>
</evidence>
<accession>A0A1J4KQG0</accession>
<dbReference type="Proteomes" id="UP000179807">
    <property type="component" value="Unassembled WGS sequence"/>
</dbReference>
<feature type="compositionally biased region" description="Low complexity" evidence="1">
    <location>
        <begin position="754"/>
        <end position="765"/>
    </location>
</feature>
<comment type="caution">
    <text evidence="2">The sequence shown here is derived from an EMBL/GenBank/DDBJ whole genome shotgun (WGS) entry which is preliminary data.</text>
</comment>
<feature type="compositionally biased region" description="Basic and acidic residues" evidence="1">
    <location>
        <begin position="923"/>
        <end position="951"/>
    </location>
</feature>
<feature type="region of interest" description="Disordered" evidence="1">
    <location>
        <begin position="447"/>
        <end position="630"/>
    </location>
</feature>
<name>A0A1J4KQG0_9EUKA</name>
<feature type="compositionally biased region" description="Basic residues" evidence="1">
    <location>
        <begin position="841"/>
        <end position="855"/>
    </location>
</feature>
<evidence type="ECO:0000313" key="3">
    <source>
        <dbReference type="Proteomes" id="UP000179807"/>
    </source>
</evidence>
<dbReference type="GeneID" id="94834742"/>
<feature type="compositionally biased region" description="Polar residues" evidence="1">
    <location>
        <begin position="962"/>
        <end position="978"/>
    </location>
</feature>
<feature type="region of interest" description="Disordered" evidence="1">
    <location>
        <begin position="923"/>
        <end position="1332"/>
    </location>
</feature>
<feature type="region of interest" description="Disordered" evidence="1">
    <location>
        <begin position="124"/>
        <end position="166"/>
    </location>
</feature>
<feature type="compositionally biased region" description="Low complexity" evidence="1">
    <location>
        <begin position="385"/>
        <end position="398"/>
    </location>
</feature>
<feature type="compositionally biased region" description="Basic and acidic residues" evidence="1">
    <location>
        <begin position="452"/>
        <end position="466"/>
    </location>
</feature>
<reference evidence="2" key="1">
    <citation type="submission" date="2016-10" db="EMBL/GenBank/DDBJ databases">
        <authorList>
            <person name="Benchimol M."/>
            <person name="Almeida L.G."/>
            <person name="Vasconcelos A.T."/>
            <person name="Perreira-Neves A."/>
            <person name="Rosa I.A."/>
            <person name="Tasca T."/>
            <person name="Bogo M.R."/>
            <person name="de Souza W."/>
        </authorList>
    </citation>
    <scope>NUCLEOTIDE SEQUENCE [LARGE SCALE GENOMIC DNA]</scope>
    <source>
        <strain evidence="2">K</strain>
    </source>
</reference>
<feature type="compositionally biased region" description="Acidic residues" evidence="1">
    <location>
        <begin position="771"/>
        <end position="782"/>
    </location>
</feature>
<feature type="region of interest" description="Disordered" evidence="1">
    <location>
        <begin position="646"/>
        <end position="696"/>
    </location>
</feature>
<feature type="compositionally biased region" description="Basic and acidic residues" evidence="1">
    <location>
        <begin position="547"/>
        <end position="561"/>
    </location>
</feature>
<feature type="compositionally biased region" description="Polar residues" evidence="1">
    <location>
        <begin position="1110"/>
        <end position="1123"/>
    </location>
</feature>
<keyword evidence="3" id="KW-1185">Reference proteome</keyword>
<feature type="compositionally biased region" description="Low complexity" evidence="1">
    <location>
        <begin position="981"/>
        <end position="994"/>
    </location>
</feature>